<dbReference type="GeneID" id="2902092"/>
<reference evidence="2 3" key="1">
    <citation type="journal article" date="2004" name="Nature">
        <title>Genome evolution in yeasts.</title>
        <authorList>
            <consortium name="Genolevures"/>
            <person name="Dujon B."/>
            <person name="Sherman D."/>
            <person name="Fischer G."/>
            <person name="Durrens P."/>
            <person name="Casaregola S."/>
            <person name="Lafontaine I."/>
            <person name="de Montigny J."/>
            <person name="Marck C."/>
            <person name="Neuveglise C."/>
            <person name="Talla E."/>
            <person name="Goffard N."/>
            <person name="Frangeul L."/>
            <person name="Aigle M."/>
            <person name="Anthouard V."/>
            <person name="Babour A."/>
            <person name="Barbe V."/>
            <person name="Barnay S."/>
            <person name="Blanchin S."/>
            <person name="Beckerich J.M."/>
            <person name="Beyne E."/>
            <person name="Bleykasten C."/>
            <person name="Boisrame A."/>
            <person name="Boyer J."/>
            <person name="Cattolico L."/>
            <person name="Confanioleri F."/>
            <person name="de Daruvar A."/>
            <person name="Despons L."/>
            <person name="Fabre E."/>
            <person name="Fairhead C."/>
            <person name="Ferry-Dumazet H."/>
            <person name="Groppi A."/>
            <person name="Hantraye F."/>
            <person name="Hennequin C."/>
            <person name="Jauniaux N."/>
            <person name="Joyet P."/>
            <person name="Kachouri R."/>
            <person name="Kerrest A."/>
            <person name="Koszul R."/>
            <person name="Lemaire M."/>
            <person name="Lesur I."/>
            <person name="Ma L."/>
            <person name="Muller H."/>
            <person name="Nicaud J.M."/>
            <person name="Nikolski M."/>
            <person name="Oztas S."/>
            <person name="Ozier-Kalogeropoulos O."/>
            <person name="Pellenz S."/>
            <person name="Potier S."/>
            <person name="Richard G.F."/>
            <person name="Straub M.L."/>
            <person name="Suleau A."/>
            <person name="Swennene D."/>
            <person name="Tekaia F."/>
            <person name="Wesolowski-Louvel M."/>
            <person name="Westhof E."/>
            <person name="Wirth B."/>
            <person name="Zeniou-Meyer M."/>
            <person name="Zivanovic I."/>
            <person name="Bolotin-Fukuhara M."/>
            <person name="Thierry A."/>
            <person name="Bouchier C."/>
            <person name="Caudron B."/>
            <person name="Scarpelli C."/>
            <person name="Gaillardin C."/>
            <person name="Weissenbach J."/>
            <person name="Wincker P."/>
            <person name="Souciet J.L."/>
        </authorList>
    </citation>
    <scope>NUCLEOTIDE SEQUENCE [LARGE SCALE GENOMIC DNA]</scope>
    <source>
        <strain evidence="3">ATCC 36239 / CBS 767 / BCRC 21394 / JCM 1990 / NBRC 0083 / IGC 2968</strain>
    </source>
</reference>
<keyword evidence="1" id="KW-0732">Signal</keyword>
<sequence>MITMRSFSIVALCAFVCSALACRQFELLIVNYGSDLNYVPITKHKEYNELYAGNNTTVDPLGDIVRFTLNDDGTLQNEVGVKVSVIPGDEYNAPFGLSLDKDKDPTDGFSISDGRLAFQGNTGFSACPFFARNKYENYLSTNLECSAGTIISLHAVEDIHTATTSTPSPTLLPTSVN</sequence>
<proteinExistence type="predicted"/>
<dbReference type="HOGENOM" id="CLU_1517808_0_0_1"/>
<accession>Q6BQY6</accession>
<name>Q6BQY6_DEBHA</name>
<organism evidence="2 3">
    <name type="scientific">Debaryomyces hansenii (strain ATCC 36239 / CBS 767 / BCRC 21394 / JCM 1990 / NBRC 0083 / IGC 2968)</name>
    <name type="common">Yeast</name>
    <name type="synonym">Torulaspora hansenii</name>
    <dbReference type="NCBI Taxonomy" id="284592"/>
    <lineage>
        <taxon>Eukaryota</taxon>
        <taxon>Fungi</taxon>
        <taxon>Dikarya</taxon>
        <taxon>Ascomycota</taxon>
        <taxon>Saccharomycotina</taxon>
        <taxon>Pichiomycetes</taxon>
        <taxon>Debaryomycetaceae</taxon>
        <taxon>Debaryomyces</taxon>
    </lineage>
</organism>
<dbReference type="Proteomes" id="UP000000599">
    <property type="component" value="Chromosome E"/>
</dbReference>
<dbReference type="PROSITE" id="PS51257">
    <property type="entry name" value="PROKAR_LIPOPROTEIN"/>
    <property type="match status" value="1"/>
</dbReference>
<feature type="signal peptide" evidence="1">
    <location>
        <begin position="1"/>
        <end position="21"/>
    </location>
</feature>
<evidence type="ECO:0000256" key="1">
    <source>
        <dbReference type="SAM" id="SignalP"/>
    </source>
</evidence>
<dbReference type="KEGG" id="dha:DEHA2E01320g"/>
<gene>
    <name evidence="2" type="ordered locus">DEHA2E01320g</name>
</gene>
<evidence type="ECO:0000313" key="3">
    <source>
        <dbReference type="Proteomes" id="UP000000599"/>
    </source>
</evidence>
<feature type="chain" id="PRO_5004271107" evidence="1">
    <location>
        <begin position="22"/>
        <end position="177"/>
    </location>
</feature>
<dbReference type="AlphaFoldDB" id="Q6BQY6"/>
<dbReference type="RefSeq" id="XP_459384.1">
    <property type="nucleotide sequence ID" value="XM_459384.1"/>
</dbReference>
<dbReference type="VEuPathDB" id="FungiDB:DEHA2E01320g"/>
<evidence type="ECO:0000313" key="2">
    <source>
        <dbReference type="EMBL" id="CAG87590.1"/>
    </source>
</evidence>
<dbReference type="InParanoid" id="Q6BQY6"/>
<keyword evidence="3" id="KW-1185">Reference proteome</keyword>
<dbReference type="OrthoDB" id="10395011at2759"/>
<dbReference type="EMBL" id="CR382137">
    <property type="protein sequence ID" value="CAG87590.1"/>
    <property type="molecule type" value="Genomic_DNA"/>
</dbReference>
<protein>
    <submittedName>
        <fullName evidence="2">DEHA2E01320p</fullName>
    </submittedName>
</protein>